<dbReference type="OrthoDB" id="5314997at2759"/>
<dbReference type="Proteomes" id="UP000800082">
    <property type="component" value="Unassembled WGS sequence"/>
</dbReference>
<accession>A0A6A5RP52</accession>
<keyword evidence="2" id="KW-1185">Reference proteome</keyword>
<reference evidence="1" key="1">
    <citation type="journal article" date="2020" name="Stud. Mycol.">
        <title>101 Dothideomycetes genomes: a test case for predicting lifestyles and emergence of pathogens.</title>
        <authorList>
            <person name="Haridas S."/>
            <person name="Albert R."/>
            <person name="Binder M."/>
            <person name="Bloem J."/>
            <person name="Labutti K."/>
            <person name="Salamov A."/>
            <person name="Andreopoulos B."/>
            <person name="Baker S."/>
            <person name="Barry K."/>
            <person name="Bills G."/>
            <person name="Bluhm B."/>
            <person name="Cannon C."/>
            <person name="Castanera R."/>
            <person name="Culley D."/>
            <person name="Daum C."/>
            <person name="Ezra D."/>
            <person name="Gonzalez J."/>
            <person name="Henrissat B."/>
            <person name="Kuo A."/>
            <person name="Liang C."/>
            <person name="Lipzen A."/>
            <person name="Lutzoni F."/>
            <person name="Magnuson J."/>
            <person name="Mondo S."/>
            <person name="Nolan M."/>
            <person name="Ohm R."/>
            <person name="Pangilinan J."/>
            <person name="Park H.-J."/>
            <person name="Ramirez L."/>
            <person name="Alfaro M."/>
            <person name="Sun H."/>
            <person name="Tritt A."/>
            <person name="Yoshinaga Y."/>
            <person name="Zwiers L.-H."/>
            <person name="Turgeon B."/>
            <person name="Goodwin S."/>
            <person name="Spatafora J."/>
            <person name="Crous P."/>
            <person name="Grigoriev I."/>
        </authorList>
    </citation>
    <scope>NUCLEOTIDE SEQUENCE</scope>
    <source>
        <strain evidence="1">CBS 183.55</strain>
    </source>
</reference>
<organism evidence="1 2">
    <name type="scientific">Didymella exigua CBS 183.55</name>
    <dbReference type="NCBI Taxonomy" id="1150837"/>
    <lineage>
        <taxon>Eukaryota</taxon>
        <taxon>Fungi</taxon>
        <taxon>Dikarya</taxon>
        <taxon>Ascomycota</taxon>
        <taxon>Pezizomycotina</taxon>
        <taxon>Dothideomycetes</taxon>
        <taxon>Pleosporomycetidae</taxon>
        <taxon>Pleosporales</taxon>
        <taxon>Pleosporineae</taxon>
        <taxon>Didymellaceae</taxon>
        <taxon>Didymella</taxon>
    </lineage>
</organism>
<dbReference type="GeneID" id="54349722"/>
<dbReference type="AlphaFoldDB" id="A0A6A5RP52"/>
<evidence type="ECO:0000313" key="2">
    <source>
        <dbReference type="Proteomes" id="UP000800082"/>
    </source>
</evidence>
<proteinExistence type="predicted"/>
<gene>
    <name evidence="1" type="ORF">M421DRAFT_419256</name>
</gene>
<dbReference type="RefSeq" id="XP_033450449.1">
    <property type="nucleotide sequence ID" value="XM_033592054.1"/>
</dbReference>
<dbReference type="EMBL" id="ML978964">
    <property type="protein sequence ID" value="KAF1930201.1"/>
    <property type="molecule type" value="Genomic_DNA"/>
</dbReference>
<name>A0A6A5RP52_9PLEO</name>
<sequence length="170" mass="19576">MPFCFFDLPKELRFMIYKQLATTTTNTLDVYPLEEDSGFRLSYRYTRYAVGLLASCKLLNEEAEPFFQKALGEDNPETACSFTFTVDGREFENEWLCTMAVINLAFKLLKYQEEEFDIAVSFGKAQVPVVLQLCTYALDFVRKTGRRLGLEVQTEGLSQSDKILMSETLY</sequence>
<evidence type="ECO:0000313" key="1">
    <source>
        <dbReference type="EMBL" id="KAF1930201.1"/>
    </source>
</evidence>
<protein>
    <submittedName>
        <fullName evidence="1">Uncharacterized protein</fullName>
    </submittedName>
</protein>